<dbReference type="NCBIfam" id="NF001862">
    <property type="entry name" value="PRK00601.1"/>
    <property type="match status" value="1"/>
</dbReference>
<dbReference type="NCBIfam" id="TIGR00576">
    <property type="entry name" value="dut"/>
    <property type="match status" value="1"/>
</dbReference>
<evidence type="ECO:0000256" key="5">
    <source>
        <dbReference type="ARBA" id="ARBA00023080"/>
    </source>
</evidence>
<reference evidence="8 9" key="1">
    <citation type="submission" date="2020-08" db="EMBL/GenBank/DDBJ databases">
        <title>Plant Genome Project.</title>
        <authorList>
            <person name="Zhang R.-G."/>
        </authorList>
    </citation>
    <scope>NUCLEOTIDE SEQUENCE [LARGE SCALE GENOMIC DNA]</scope>
    <source>
        <tissue evidence="8">Rhizome</tissue>
    </source>
</reference>
<dbReference type="AlphaFoldDB" id="A0A8J5LH73"/>
<evidence type="ECO:0000259" key="7">
    <source>
        <dbReference type="Pfam" id="PF00692"/>
    </source>
</evidence>
<dbReference type="EC" id="3.6.1.23" evidence="3"/>
<comment type="similarity">
    <text evidence="2">Belongs to the dUTPase family.</text>
</comment>
<evidence type="ECO:0000256" key="1">
    <source>
        <dbReference type="ARBA" id="ARBA00005142"/>
    </source>
</evidence>
<keyword evidence="4" id="KW-0378">Hydrolase</keyword>
<dbReference type="Gene3D" id="2.70.40.10">
    <property type="match status" value="1"/>
</dbReference>
<evidence type="ECO:0000313" key="9">
    <source>
        <dbReference type="Proteomes" id="UP000734854"/>
    </source>
</evidence>
<feature type="region of interest" description="Disordered" evidence="6">
    <location>
        <begin position="264"/>
        <end position="286"/>
    </location>
</feature>
<sequence>MVQCSTRNPKATKKNLEQQMDPQAQLRLSMQERAAIVPAEVLYHSRRDDAHHRVYIHQSEEALLVTSNQSNRSFIQHESFNQLQRSGMRFLHMGVIQVRIQILHRQEEGTVALVVFRDNKWRGDQAIFATIEVDLTYGSQIVYVIPDTMLTISDFYMNIQISVLTRGYENWRNGEANLLVTRGMVVRLSNTPNVGFAYSVANVVDYLASHGVRALPERRYNTSDVLGQNWIIRQSTVNIPMQPTEVSTRNLLDGRISLHFENYQASTTSSPPTYKEQDEEVQSDEEEVHSQHLISVLTHEEPLLVKKIDPSAQLPQRKTLGAAGYDLAINRAQDIPRNSRSLLTTGISIQVPQGTYARVAPRSSASLTKEILIGGVIDSDYRGEVKILAFNTTNTDIYLQRHECIAQLILEHISTPEVVEVNKLDNTIRNHTGFGSTTEILCELDTVDKRMKELLANYDDTKAKAIAQSFFSFRSKLCGILPN</sequence>
<dbReference type="Pfam" id="PF00692">
    <property type="entry name" value="dUTPase"/>
    <property type="match status" value="1"/>
</dbReference>
<dbReference type="GO" id="GO:0006226">
    <property type="term" value="P:dUMP biosynthetic process"/>
    <property type="evidence" value="ECO:0007669"/>
    <property type="project" value="UniProtKB-UniPathway"/>
</dbReference>
<protein>
    <recommendedName>
        <fullName evidence="3">dUTP diphosphatase</fullName>
        <ecNumber evidence="3">3.6.1.23</ecNumber>
    </recommendedName>
</protein>
<feature type="compositionally biased region" description="Acidic residues" evidence="6">
    <location>
        <begin position="277"/>
        <end position="286"/>
    </location>
</feature>
<dbReference type="GO" id="GO:0000287">
    <property type="term" value="F:magnesium ion binding"/>
    <property type="evidence" value="ECO:0007669"/>
    <property type="project" value="InterPro"/>
</dbReference>
<feature type="domain" description="dUTPase-like" evidence="7">
    <location>
        <begin position="312"/>
        <end position="437"/>
    </location>
</feature>
<dbReference type="PANTHER" id="PTHR11241">
    <property type="entry name" value="DEOXYURIDINE 5'-TRIPHOSPHATE NUCLEOTIDOHYDROLASE"/>
    <property type="match status" value="1"/>
</dbReference>
<dbReference type="PANTHER" id="PTHR11241:SF0">
    <property type="entry name" value="DEOXYURIDINE 5'-TRIPHOSPHATE NUCLEOTIDOHYDROLASE"/>
    <property type="match status" value="1"/>
</dbReference>
<comment type="caution">
    <text evidence="8">The sequence shown here is derived from an EMBL/GenBank/DDBJ whole genome shotgun (WGS) entry which is preliminary data.</text>
</comment>
<evidence type="ECO:0000256" key="2">
    <source>
        <dbReference type="ARBA" id="ARBA00006581"/>
    </source>
</evidence>
<dbReference type="InterPro" id="IPR008181">
    <property type="entry name" value="dUTPase"/>
</dbReference>
<dbReference type="GO" id="GO:0046081">
    <property type="term" value="P:dUTP catabolic process"/>
    <property type="evidence" value="ECO:0007669"/>
    <property type="project" value="InterPro"/>
</dbReference>
<evidence type="ECO:0000256" key="3">
    <source>
        <dbReference type="ARBA" id="ARBA00012379"/>
    </source>
</evidence>
<dbReference type="EMBL" id="JACMSC010000006">
    <property type="protein sequence ID" value="KAG6518480.1"/>
    <property type="molecule type" value="Genomic_DNA"/>
</dbReference>
<organism evidence="8 9">
    <name type="scientific">Zingiber officinale</name>
    <name type="common">Ginger</name>
    <name type="synonym">Amomum zingiber</name>
    <dbReference type="NCBI Taxonomy" id="94328"/>
    <lineage>
        <taxon>Eukaryota</taxon>
        <taxon>Viridiplantae</taxon>
        <taxon>Streptophyta</taxon>
        <taxon>Embryophyta</taxon>
        <taxon>Tracheophyta</taxon>
        <taxon>Spermatophyta</taxon>
        <taxon>Magnoliopsida</taxon>
        <taxon>Liliopsida</taxon>
        <taxon>Zingiberales</taxon>
        <taxon>Zingiberaceae</taxon>
        <taxon>Zingiber</taxon>
    </lineage>
</organism>
<dbReference type="InterPro" id="IPR033704">
    <property type="entry name" value="dUTPase_trimeric"/>
</dbReference>
<evidence type="ECO:0000256" key="6">
    <source>
        <dbReference type="SAM" id="MobiDB-lite"/>
    </source>
</evidence>
<evidence type="ECO:0000256" key="4">
    <source>
        <dbReference type="ARBA" id="ARBA00022801"/>
    </source>
</evidence>
<comment type="pathway">
    <text evidence="1">Pyrimidine metabolism; dUMP biosynthesis; dUMP from dCTP (dUTP route): step 2/2.</text>
</comment>
<evidence type="ECO:0000313" key="8">
    <source>
        <dbReference type="EMBL" id="KAG6518480.1"/>
    </source>
</evidence>
<dbReference type="Proteomes" id="UP000734854">
    <property type="component" value="Unassembled WGS sequence"/>
</dbReference>
<dbReference type="CDD" id="cd07557">
    <property type="entry name" value="trimeric_dUTPase"/>
    <property type="match status" value="1"/>
</dbReference>
<gene>
    <name evidence="8" type="ORF">ZIOFF_021955</name>
</gene>
<dbReference type="UniPathway" id="UPA00610">
    <property type="reaction ID" value="UER00666"/>
</dbReference>
<keyword evidence="5" id="KW-0546">Nucleotide metabolism</keyword>
<dbReference type="InterPro" id="IPR036157">
    <property type="entry name" value="dUTPase-like_sf"/>
</dbReference>
<accession>A0A8J5LH73</accession>
<keyword evidence="9" id="KW-1185">Reference proteome</keyword>
<dbReference type="SUPFAM" id="SSF51283">
    <property type="entry name" value="dUTPase-like"/>
    <property type="match status" value="1"/>
</dbReference>
<dbReference type="GO" id="GO:0004170">
    <property type="term" value="F:dUTP diphosphatase activity"/>
    <property type="evidence" value="ECO:0007669"/>
    <property type="project" value="UniProtKB-EC"/>
</dbReference>
<dbReference type="InterPro" id="IPR029054">
    <property type="entry name" value="dUTPase-like"/>
</dbReference>
<name>A0A8J5LH73_ZINOF</name>
<proteinExistence type="inferred from homology"/>